<dbReference type="NCBIfam" id="TIGR00254">
    <property type="entry name" value="GGDEF"/>
    <property type="match status" value="1"/>
</dbReference>
<dbReference type="InterPro" id="IPR013515">
    <property type="entry name" value="Phytochrome_cen-reg"/>
</dbReference>
<keyword evidence="1" id="KW-0600">Photoreceptor protein</keyword>
<dbReference type="Gene3D" id="3.30.450.20">
    <property type="entry name" value="PAS domain"/>
    <property type="match status" value="1"/>
</dbReference>
<feature type="domain" description="GGDEF" evidence="7">
    <location>
        <begin position="984"/>
        <end position="1115"/>
    </location>
</feature>
<dbReference type="SMART" id="SM00052">
    <property type="entry name" value="EAL"/>
    <property type="match status" value="1"/>
</dbReference>
<dbReference type="SUPFAM" id="SSF55785">
    <property type="entry name" value="PYP-like sensor domain (PAS domain)"/>
    <property type="match status" value="1"/>
</dbReference>
<dbReference type="RefSeq" id="WP_150045626.1">
    <property type="nucleotide sequence ID" value="NZ_OW485601.1"/>
</dbReference>
<dbReference type="InterPro" id="IPR001294">
    <property type="entry name" value="Phytochrome"/>
</dbReference>
<dbReference type="InterPro" id="IPR013654">
    <property type="entry name" value="PAS_2"/>
</dbReference>
<dbReference type="Pfam" id="PF00990">
    <property type="entry name" value="GGDEF"/>
    <property type="match status" value="1"/>
</dbReference>
<dbReference type="EMBL" id="VWPK01000101">
    <property type="protein sequence ID" value="KAA5608161.1"/>
    <property type="molecule type" value="Genomic_DNA"/>
</dbReference>
<dbReference type="AlphaFoldDB" id="A0A5M6IIQ9"/>
<dbReference type="SMART" id="SM00267">
    <property type="entry name" value="GGDEF"/>
    <property type="match status" value="1"/>
</dbReference>
<dbReference type="InterPro" id="IPR035919">
    <property type="entry name" value="EAL_sf"/>
</dbReference>
<dbReference type="InterPro" id="IPR029787">
    <property type="entry name" value="Nucleotide_cyclase"/>
</dbReference>
<dbReference type="SUPFAM" id="SSF141868">
    <property type="entry name" value="EAL domain-like"/>
    <property type="match status" value="1"/>
</dbReference>
<dbReference type="GO" id="GO:0006355">
    <property type="term" value="P:regulation of DNA-templated transcription"/>
    <property type="evidence" value="ECO:0007669"/>
    <property type="project" value="InterPro"/>
</dbReference>
<name>A0A5M6IIQ9_9PROT</name>
<evidence type="ECO:0000259" key="6">
    <source>
        <dbReference type="PROSITE" id="PS50883"/>
    </source>
</evidence>
<dbReference type="SMART" id="SM00065">
    <property type="entry name" value="GAF"/>
    <property type="match status" value="1"/>
</dbReference>
<dbReference type="Pfam" id="PF00360">
    <property type="entry name" value="PHY"/>
    <property type="match status" value="1"/>
</dbReference>
<protein>
    <submittedName>
        <fullName evidence="8">EAL domain-containing protein</fullName>
    </submittedName>
</protein>
<dbReference type="PROSITE" id="PS50887">
    <property type="entry name" value="GGDEF"/>
    <property type="match status" value="2"/>
</dbReference>
<evidence type="ECO:0000256" key="3">
    <source>
        <dbReference type="ARBA" id="ARBA00022991"/>
    </source>
</evidence>
<evidence type="ECO:0000256" key="4">
    <source>
        <dbReference type="ARBA" id="ARBA00023170"/>
    </source>
</evidence>
<feature type="domain" description="Phytochrome chromophore attachment site" evidence="5">
    <location>
        <begin position="140"/>
        <end position="297"/>
    </location>
</feature>
<dbReference type="Gene3D" id="3.30.450.270">
    <property type="match status" value="1"/>
</dbReference>
<evidence type="ECO:0000256" key="2">
    <source>
        <dbReference type="ARBA" id="ARBA00022606"/>
    </source>
</evidence>
<gene>
    <name evidence="8" type="ORF">F1189_30405</name>
</gene>
<dbReference type="InterPro" id="IPR003018">
    <property type="entry name" value="GAF"/>
</dbReference>
<dbReference type="SUPFAM" id="SSF55781">
    <property type="entry name" value="GAF domain-like"/>
    <property type="match status" value="2"/>
</dbReference>
<dbReference type="Proteomes" id="UP000325255">
    <property type="component" value="Unassembled WGS sequence"/>
</dbReference>
<keyword evidence="9" id="KW-1185">Reference proteome</keyword>
<dbReference type="InterPro" id="IPR000160">
    <property type="entry name" value="GGDEF_dom"/>
</dbReference>
<dbReference type="PANTHER" id="PTHR44757">
    <property type="entry name" value="DIGUANYLATE CYCLASE DGCP"/>
    <property type="match status" value="1"/>
</dbReference>
<dbReference type="InterPro" id="IPR043128">
    <property type="entry name" value="Rev_trsase/Diguanyl_cyclase"/>
</dbReference>
<dbReference type="InterPro" id="IPR001633">
    <property type="entry name" value="EAL_dom"/>
</dbReference>
<dbReference type="PANTHER" id="PTHR44757:SF2">
    <property type="entry name" value="BIOFILM ARCHITECTURE MAINTENANCE PROTEIN MBAA"/>
    <property type="match status" value="1"/>
</dbReference>
<accession>A0A5M6IIQ9</accession>
<feature type="domain" description="EAL" evidence="6">
    <location>
        <begin position="676"/>
        <end position="935"/>
    </location>
</feature>
<dbReference type="PROSITE" id="PS50046">
    <property type="entry name" value="PHYTOCHROME_2"/>
    <property type="match status" value="1"/>
</dbReference>
<reference evidence="8 9" key="1">
    <citation type="submission" date="2019-09" db="EMBL/GenBank/DDBJ databases">
        <title>Genome sequence of Rhodovastum atsumiense, a diverse member of the Acetobacteraceae family of non-sulfur purple photosynthetic bacteria.</title>
        <authorList>
            <person name="Meyer T."/>
            <person name="Kyndt J."/>
        </authorList>
    </citation>
    <scope>NUCLEOTIDE SEQUENCE [LARGE SCALE GENOMIC DNA]</scope>
    <source>
        <strain evidence="8 9">DSM 21279</strain>
    </source>
</reference>
<dbReference type="SUPFAM" id="SSF55073">
    <property type="entry name" value="Nucleotide cyclase"/>
    <property type="match status" value="2"/>
</dbReference>
<dbReference type="InterPro" id="IPR043150">
    <property type="entry name" value="Phytochrome_PHY_sf"/>
</dbReference>
<evidence type="ECO:0000259" key="7">
    <source>
        <dbReference type="PROSITE" id="PS50887"/>
    </source>
</evidence>
<keyword evidence="3" id="KW-0157">Chromophore</keyword>
<comment type="caution">
    <text evidence="8">The sequence shown here is derived from an EMBL/GenBank/DDBJ whole genome shotgun (WGS) entry which is preliminary data.</text>
</comment>
<dbReference type="OrthoDB" id="5287260at2"/>
<dbReference type="Pfam" id="PF01590">
    <property type="entry name" value="GAF"/>
    <property type="match status" value="1"/>
</dbReference>
<evidence type="ECO:0000313" key="8">
    <source>
        <dbReference type="EMBL" id="KAA5608161.1"/>
    </source>
</evidence>
<dbReference type="InterPro" id="IPR029016">
    <property type="entry name" value="GAF-like_dom_sf"/>
</dbReference>
<dbReference type="Pfam" id="PF08446">
    <property type="entry name" value="PAS_2"/>
    <property type="match status" value="1"/>
</dbReference>
<sequence length="1115" mass="118399">MNSLASSRLSGDLDVTACDLEPIHIPGEIQPHGALLVADAASDEVTHASANLAALLGCAPEAAFGRPLKALLGQAAPQAGLPEEFVLADACLPAGPLTVSLRRYEARIFAEFEPVAGPDEAAPNLPEMGAVLRDLRRARNSDELCDSAVRWLRRISGYDRTMVYRFDRDGHGEVVAESRAEGLDPYLGLRYPASDIPRQARRLYVRQPVRTIADVAAVPVPLLAGPGIGGEPVDMTCCQLRGVSPIHLHYLRNMGVGASFAVSLLRDDQLWGLLMGHHRTPRRATSGLRGLGDVIGQLLSLTLHVFEERERFDDRLSRQVGLRNLAEAVARSEAPVAEALAVAGPLLGIVRASGATITIGGHTVSAGQVPPPDLAVAVQAQLLRMALGDVAASNEVSALLPEARAHVDLAAGAMVLPILHAPGDAVVWYRPEVAQTVRWGGDPRKAVTTDPATGQLNPRASFAAWREEVRDRSVPWNDVDKDIARDLRAIVGEALLRRAEAELRRLRDTDPLTGLPNRRSVQERLDAIAAGLMPQRVTLVFLDLDRFKQVNDTLGHAAGDALLVQVAGRLREVVPPEQLVARLGGDEFVVLCTGLEAGGTEALAERIRAKFAVPFDLAGRPYQAHASIGVADSDRAGRGGSALLTAADTAMYAAKRLGGNRAETFSVPVPADAMPRNTLEQDLRAAMLADCEQFFLDFQPIVALPQGTLRGLEALLRWQHPDRGVIGPAEFFPLVEKADLGGAVGVRVLDATLRQVRRWAARLPAGRTMPFVSVNMTARQLMHPDFVVTAQRLLASYGVAVGALCIEVKEDAFTHAAAAATLAELRRRGIRVSVDDFGAGYSSLSQLRLLPADEVKLDSALLPRAGAVLAASHAGFLQAVLHLARSAGLEVMAKGIETPSGLAVAVRSGIDAAQGFALARPIAAADVAAILAAGRARSWRAVILEATEAQAVAAGPQDVAGEPAALVPPDMLMAAGWRLAAGGGDLCLARFSPLGLEAIARERGRAEAEAVMMDALRALRRAARGTDTLAQLGDAQIAVLMPGLDRVRALRIVRRLREAARTARGGAGMPDFAVGFAVTDGDWPERILQLMLRSGQALDQAAAATGRTGEPIAEN</sequence>
<keyword evidence="4" id="KW-0675">Receptor</keyword>
<feature type="domain" description="GGDEF" evidence="7">
    <location>
        <begin position="535"/>
        <end position="667"/>
    </location>
</feature>
<dbReference type="InterPro" id="IPR016132">
    <property type="entry name" value="Phyto_chromo_attachment"/>
</dbReference>
<dbReference type="PROSITE" id="PS50883">
    <property type="entry name" value="EAL"/>
    <property type="match status" value="1"/>
</dbReference>
<dbReference type="Pfam" id="PF00563">
    <property type="entry name" value="EAL"/>
    <property type="match status" value="1"/>
</dbReference>
<dbReference type="Gene3D" id="3.30.70.270">
    <property type="match status" value="2"/>
</dbReference>
<evidence type="ECO:0000313" key="9">
    <source>
        <dbReference type="Proteomes" id="UP000325255"/>
    </source>
</evidence>
<dbReference type="InterPro" id="IPR052155">
    <property type="entry name" value="Biofilm_reg_signaling"/>
</dbReference>
<evidence type="ECO:0000256" key="1">
    <source>
        <dbReference type="ARBA" id="ARBA00022543"/>
    </source>
</evidence>
<keyword evidence="2" id="KW-0716">Sensory transduction</keyword>
<dbReference type="Gene3D" id="3.20.20.450">
    <property type="entry name" value="EAL domain"/>
    <property type="match status" value="1"/>
</dbReference>
<dbReference type="CDD" id="cd01948">
    <property type="entry name" value="EAL"/>
    <property type="match status" value="1"/>
</dbReference>
<dbReference type="GO" id="GO:0009881">
    <property type="term" value="F:photoreceptor activity"/>
    <property type="evidence" value="ECO:0007669"/>
    <property type="project" value="UniProtKB-KW"/>
</dbReference>
<dbReference type="Gene3D" id="3.30.450.40">
    <property type="match status" value="1"/>
</dbReference>
<evidence type="ECO:0000259" key="5">
    <source>
        <dbReference type="PROSITE" id="PS50046"/>
    </source>
</evidence>
<dbReference type="CDD" id="cd01949">
    <property type="entry name" value="GGDEF"/>
    <property type="match status" value="1"/>
</dbReference>
<dbReference type="GO" id="GO:0009584">
    <property type="term" value="P:detection of visible light"/>
    <property type="evidence" value="ECO:0007669"/>
    <property type="project" value="InterPro"/>
</dbReference>
<proteinExistence type="predicted"/>
<dbReference type="PRINTS" id="PR01033">
    <property type="entry name" value="PHYTOCHROME"/>
</dbReference>
<organism evidence="8 9">
    <name type="scientific">Rhodovastum atsumiense</name>
    <dbReference type="NCBI Taxonomy" id="504468"/>
    <lineage>
        <taxon>Bacteria</taxon>
        <taxon>Pseudomonadati</taxon>
        <taxon>Pseudomonadota</taxon>
        <taxon>Alphaproteobacteria</taxon>
        <taxon>Acetobacterales</taxon>
        <taxon>Acetobacteraceae</taxon>
        <taxon>Rhodovastum</taxon>
    </lineage>
</organism>
<dbReference type="InterPro" id="IPR035965">
    <property type="entry name" value="PAS-like_dom_sf"/>
</dbReference>